<dbReference type="RefSeq" id="WP_123521421.1">
    <property type="nucleotide sequence ID" value="NZ_JBHMFH010000001.1"/>
</dbReference>
<comment type="caution">
    <text evidence="1">The sequence shown here is derived from an EMBL/GenBank/DDBJ whole genome shotgun (WGS) entry which is preliminary data.</text>
</comment>
<accession>A0A4R3L089</accession>
<gene>
    <name evidence="1" type="ORF">EDC25_1331</name>
</gene>
<keyword evidence="2" id="KW-1185">Reference proteome</keyword>
<evidence type="ECO:0000313" key="2">
    <source>
        <dbReference type="Proteomes" id="UP000294599"/>
    </source>
</evidence>
<dbReference type="AlphaFoldDB" id="A0A4R3L089"/>
<dbReference type="EMBL" id="SMAF01000033">
    <property type="protein sequence ID" value="TCS92614.1"/>
    <property type="molecule type" value="Genomic_DNA"/>
</dbReference>
<organism evidence="1 2">
    <name type="scientific">Pseudofulvimonas gallinarii</name>
    <dbReference type="NCBI Taxonomy" id="634155"/>
    <lineage>
        <taxon>Bacteria</taxon>
        <taxon>Pseudomonadati</taxon>
        <taxon>Pseudomonadota</taxon>
        <taxon>Gammaproteobacteria</taxon>
        <taxon>Lysobacterales</taxon>
        <taxon>Rhodanobacteraceae</taxon>
        <taxon>Pseudofulvimonas</taxon>
    </lineage>
</organism>
<dbReference type="Proteomes" id="UP000294599">
    <property type="component" value="Unassembled WGS sequence"/>
</dbReference>
<protein>
    <submittedName>
        <fullName evidence="1">Uncharacterized protein</fullName>
    </submittedName>
</protein>
<name>A0A4R3L089_9GAMM</name>
<proteinExistence type="predicted"/>
<reference evidence="1 2" key="1">
    <citation type="submission" date="2019-03" db="EMBL/GenBank/DDBJ databases">
        <title>Genomic Encyclopedia of Type Strains, Phase IV (KMG-IV): sequencing the most valuable type-strain genomes for metagenomic binning, comparative biology and taxonomic classification.</title>
        <authorList>
            <person name="Goeker M."/>
        </authorList>
    </citation>
    <scope>NUCLEOTIDE SEQUENCE [LARGE SCALE GENOMIC DNA]</scope>
    <source>
        <strain evidence="1 2">DSM 21944</strain>
    </source>
</reference>
<sequence length="91" mass="9679">MVRAQWMAARDQRDDALALLLETVRRARSVGASDIEAEAAILAGHLAIESRDLATAGRMLAVARAWSPGYYRTQALAQAVQAAETGGNGLN</sequence>
<evidence type="ECO:0000313" key="1">
    <source>
        <dbReference type="EMBL" id="TCS92614.1"/>
    </source>
</evidence>